<dbReference type="InterPro" id="IPR010364">
    <property type="entry name" value="Uncharacterised_IM_CreD"/>
</dbReference>
<organism evidence="2 3">
    <name type="scientific">Rubrivivax gelatinosus</name>
    <name type="common">Rhodocyclus gelatinosus</name>
    <name type="synonym">Rhodopseudomonas gelatinosa</name>
    <dbReference type="NCBI Taxonomy" id="28068"/>
    <lineage>
        <taxon>Bacteria</taxon>
        <taxon>Pseudomonadati</taxon>
        <taxon>Pseudomonadota</taxon>
        <taxon>Betaproteobacteria</taxon>
        <taxon>Burkholderiales</taxon>
        <taxon>Sphaerotilaceae</taxon>
        <taxon>Rubrivivax</taxon>
    </lineage>
</organism>
<feature type="transmembrane region" description="Helical" evidence="1">
    <location>
        <begin position="306"/>
        <end position="325"/>
    </location>
</feature>
<reference evidence="2" key="2">
    <citation type="journal article" date="2020" name="Microorganisms">
        <title>Osmotic Adaptation and Compatible Solute Biosynthesis of Phototrophic Bacteria as Revealed from Genome Analyses.</title>
        <authorList>
            <person name="Imhoff J.F."/>
            <person name="Rahn T."/>
            <person name="Kunzel S."/>
            <person name="Keller A."/>
            <person name="Neulinger S.C."/>
        </authorList>
    </citation>
    <scope>NUCLEOTIDE SEQUENCE</scope>
    <source>
        <strain evidence="2">IM 151</strain>
    </source>
</reference>
<name>A0ABS1E0R6_RUBGE</name>
<feature type="transmembrane region" description="Helical" evidence="1">
    <location>
        <begin position="390"/>
        <end position="407"/>
    </location>
</feature>
<sequence>MRNPVVVKVMAVLATVLLISVVLARIGWLVDERQDYQREAVDSVQQSYAGAQTLLGPVLQRQCVEEWDVVQGSGAERRSELARRSFVLQAVPGELVAGTKTQADARYRGLFKVNGYNASVELQARWPQLAALQPKAQNAGGRVSCQAPTVWVAVADPRGLRGASIRLAGRTLELQPGTGHSTWKDGLHAELPAALADGGALELNVALDLVGTAELALVPAARSAQWKLASDWPHPSFGGRFLPVTREVRSDGFDARWSVSALASNASQLVEQPDGDKPRLAALDTLAVTFTDPVNPYVLADRAIKYGLLFVVLTFAAVALAETLVRRRVRRVHPVQYALVGLALALFFLLLLALSEHLPFAAAYGAAAAACVLLLGSYGRHMLGGVRDGWFFGAGMALLYGLLYLLLLREQTALLVGSLGLFVALAAVMLLTRRLDWYRLGTGGTAEPA</sequence>
<protein>
    <submittedName>
        <fullName evidence="2">Cell envelope integrity protein CreD</fullName>
    </submittedName>
</protein>
<gene>
    <name evidence="2" type="ORF">CKO43_20730</name>
</gene>
<dbReference type="Pfam" id="PF06123">
    <property type="entry name" value="CreD"/>
    <property type="match status" value="1"/>
</dbReference>
<dbReference type="RefSeq" id="WP_200379838.1">
    <property type="nucleotide sequence ID" value="NZ_NRRU01000103.1"/>
</dbReference>
<dbReference type="PANTHER" id="PTHR30092:SF0">
    <property type="entry name" value="INNER MEMBRANE PROTEIN CRED"/>
    <property type="match status" value="1"/>
</dbReference>
<feature type="transmembrane region" description="Helical" evidence="1">
    <location>
        <begin position="360"/>
        <end position="378"/>
    </location>
</feature>
<dbReference type="Proteomes" id="UP001041814">
    <property type="component" value="Unassembled WGS sequence"/>
</dbReference>
<dbReference type="PIRSF" id="PIRSF004548">
    <property type="entry name" value="CreD"/>
    <property type="match status" value="1"/>
</dbReference>
<reference evidence="2" key="1">
    <citation type="submission" date="2017-08" db="EMBL/GenBank/DDBJ databases">
        <authorList>
            <person name="Imhoff J.F."/>
            <person name="Rahn T."/>
            <person name="Kuenzel S."/>
            <person name="Neulinger S.C."/>
        </authorList>
    </citation>
    <scope>NUCLEOTIDE SEQUENCE</scope>
    <source>
        <strain evidence="2">IM 151</strain>
    </source>
</reference>
<keyword evidence="1" id="KW-0472">Membrane</keyword>
<evidence type="ECO:0000256" key="1">
    <source>
        <dbReference type="SAM" id="Phobius"/>
    </source>
</evidence>
<keyword evidence="1" id="KW-1133">Transmembrane helix</keyword>
<dbReference type="PANTHER" id="PTHR30092">
    <property type="entry name" value="INNER MEMBRANE PROTEIN CRED"/>
    <property type="match status" value="1"/>
</dbReference>
<dbReference type="NCBIfam" id="NF008712">
    <property type="entry name" value="PRK11715.1-1"/>
    <property type="match status" value="1"/>
</dbReference>
<comment type="caution">
    <text evidence="2">The sequence shown here is derived from an EMBL/GenBank/DDBJ whole genome shotgun (WGS) entry which is preliminary data.</text>
</comment>
<proteinExistence type="predicted"/>
<feature type="transmembrane region" description="Helical" evidence="1">
    <location>
        <begin position="413"/>
        <end position="431"/>
    </location>
</feature>
<feature type="transmembrane region" description="Helical" evidence="1">
    <location>
        <begin position="337"/>
        <end position="354"/>
    </location>
</feature>
<evidence type="ECO:0000313" key="2">
    <source>
        <dbReference type="EMBL" id="MBK1715189.1"/>
    </source>
</evidence>
<dbReference type="EMBL" id="NRRU01000103">
    <property type="protein sequence ID" value="MBK1715189.1"/>
    <property type="molecule type" value="Genomic_DNA"/>
</dbReference>
<keyword evidence="3" id="KW-1185">Reference proteome</keyword>
<evidence type="ECO:0000313" key="3">
    <source>
        <dbReference type="Proteomes" id="UP001041814"/>
    </source>
</evidence>
<accession>A0ABS1E0R6</accession>
<keyword evidence="1" id="KW-0812">Transmembrane</keyword>